<dbReference type="InterPro" id="IPR001387">
    <property type="entry name" value="Cro/C1-type_HTH"/>
</dbReference>
<dbReference type="PROSITE" id="PS50943">
    <property type="entry name" value="HTH_CROC1"/>
    <property type="match status" value="1"/>
</dbReference>
<dbReference type="RefSeq" id="WP_209979794.1">
    <property type="nucleotide sequence ID" value="NZ_JAGGLB010000061.1"/>
</dbReference>
<sequence length="251" mass="29100">MNSSGLFLKNLRISNGYKTQTDFESTTLIAQGHISKIESSKMIPTLGTLLILARAFREVTYEEIIHQVSPSLVEDVNELMRIRVQQEIDDTFMNLLDEIYKRIFFDLENKQFLNKYCDSLSICIGPSCTSAIRTRVETFIDNMTKDVPKLDKNVKKVVYENFVKKESIRTFSLFERICERSIRASFSMTLQTTLKEQEEETTPVLRLEFSDVSAPVYLDSVMMSIKERRLVIELIRAHRKIEQSLTTEIDA</sequence>
<dbReference type="EMBL" id="JAGGLB010000061">
    <property type="protein sequence ID" value="MBP1996925.1"/>
    <property type="molecule type" value="Genomic_DNA"/>
</dbReference>
<protein>
    <submittedName>
        <fullName evidence="2">Transcriptional regulator with XRE-family HTH domain</fullName>
    </submittedName>
</protein>
<feature type="domain" description="HTH cro/C1-type" evidence="1">
    <location>
        <begin position="8"/>
        <end position="64"/>
    </location>
</feature>
<organism evidence="2 3">
    <name type="scientific">Paenibacillus eucommiae</name>
    <dbReference type="NCBI Taxonomy" id="1355755"/>
    <lineage>
        <taxon>Bacteria</taxon>
        <taxon>Bacillati</taxon>
        <taxon>Bacillota</taxon>
        <taxon>Bacilli</taxon>
        <taxon>Bacillales</taxon>
        <taxon>Paenibacillaceae</taxon>
        <taxon>Paenibacillus</taxon>
    </lineage>
</organism>
<accession>A0ABS4JCJ6</accession>
<dbReference type="SUPFAM" id="SSF47413">
    <property type="entry name" value="lambda repressor-like DNA-binding domains"/>
    <property type="match status" value="1"/>
</dbReference>
<comment type="caution">
    <text evidence="2">The sequence shown here is derived from an EMBL/GenBank/DDBJ whole genome shotgun (WGS) entry which is preliminary data.</text>
</comment>
<evidence type="ECO:0000313" key="2">
    <source>
        <dbReference type="EMBL" id="MBP1996925.1"/>
    </source>
</evidence>
<dbReference type="CDD" id="cd00093">
    <property type="entry name" value="HTH_XRE"/>
    <property type="match status" value="1"/>
</dbReference>
<reference evidence="2 3" key="1">
    <citation type="submission" date="2021-03" db="EMBL/GenBank/DDBJ databases">
        <title>Genomic Encyclopedia of Type Strains, Phase IV (KMG-IV): sequencing the most valuable type-strain genomes for metagenomic binning, comparative biology and taxonomic classification.</title>
        <authorList>
            <person name="Goeker M."/>
        </authorList>
    </citation>
    <scope>NUCLEOTIDE SEQUENCE [LARGE SCALE GENOMIC DNA]</scope>
    <source>
        <strain evidence="2 3">DSM 26048</strain>
    </source>
</reference>
<dbReference type="Proteomes" id="UP001519287">
    <property type="component" value="Unassembled WGS sequence"/>
</dbReference>
<keyword evidence="3" id="KW-1185">Reference proteome</keyword>
<dbReference type="SMART" id="SM00530">
    <property type="entry name" value="HTH_XRE"/>
    <property type="match status" value="1"/>
</dbReference>
<gene>
    <name evidence="2" type="ORF">J2Z66_008603</name>
</gene>
<evidence type="ECO:0000259" key="1">
    <source>
        <dbReference type="PROSITE" id="PS50943"/>
    </source>
</evidence>
<name>A0ABS4JCJ6_9BACL</name>
<evidence type="ECO:0000313" key="3">
    <source>
        <dbReference type="Proteomes" id="UP001519287"/>
    </source>
</evidence>
<dbReference type="InterPro" id="IPR010982">
    <property type="entry name" value="Lambda_DNA-bd_dom_sf"/>
</dbReference>
<dbReference type="Pfam" id="PF01381">
    <property type="entry name" value="HTH_3"/>
    <property type="match status" value="1"/>
</dbReference>
<proteinExistence type="predicted"/>
<dbReference type="Gene3D" id="1.10.260.40">
    <property type="entry name" value="lambda repressor-like DNA-binding domains"/>
    <property type="match status" value="1"/>
</dbReference>